<dbReference type="AlphaFoldDB" id="A0AAD2HJA2"/>
<dbReference type="Pfam" id="PF00724">
    <property type="entry name" value="Oxidored_FMN"/>
    <property type="match status" value="1"/>
</dbReference>
<feature type="domain" description="NADH:flavin oxidoreductase/NADH oxidase N-terminal" evidence="1">
    <location>
        <begin position="13"/>
        <end position="350"/>
    </location>
</feature>
<proteinExistence type="predicted"/>
<dbReference type="InterPro" id="IPR045247">
    <property type="entry name" value="Oye-like"/>
</dbReference>
<evidence type="ECO:0000259" key="1">
    <source>
        <dbReference type="Pfam" id="PF00724"/>
    </source>
</evidence>
<dbReference type="SUPFAM" id="SSF51395">
    <property type="entry name" value="FMN-linked oxidoreductases"/>
    <property type="match status" value="1"/>
</dbReference>
<dbReference type="Gene3D" id="3.20.20.70">
    <property type="entry name" value="Aldolase class I"/>
    <property type="match status" value="1"/>
</dbReference>
<comment type="caution">
    <text evidence="2">The sequence shown here is derived from an EMBL/GenBank/DDBJ whole genome shotgun (WGS) entry which is preliminary data.</text>
</comment>
<organism evidence="2 3">
    <name type="scientific">Mycena citricolor</name>
    <dbReference type="NCBI Taxonomy" id="2018698"/>
    <lineage>
        <taxon>Eukaryota</taxon>
        <taxon>Fungi</taxon>
        <taxon>Dikarya</taxon>
        <taxon>Basidiomycota</taxon>
        <taxon>Agaricomycotina</taxon>
        <taxon>Agaricomycetes</taxon>
        <taxon>Agaricomycetidae</taxon>
        <taxon>Agaricales</taxon>
        <taxon>Marasmiineae</taxon>
        <taxon>Mycenaceae</taxon>
        <taxon>Mycena</taxon>
    </lineage>
</organism>
<protein>
    <recommendedName>
        <fullName evidence="1">NADH:flavin oxidoreductase/NADH oxidase N-terminal domain-containing protein</fullName>
    </recommendedName>
</protein>
<dbReference type="CDD" id="cd02933">
    <property type="entry name" value="OYE_like_FMN"/>
    <property type="match status" value="1"/>
</dbReference>
<evidence type="ECO:0000313" key="2">
    <source>
        <dbReference type="EMBL" id="CAK5276981.1"/>
    </source>
</evidence>
<sequence>MATTIARNNTAALFLPLKFGDHVIRDRLAMAALTRNRSSDTVPNALMREYYVQRARGGAGLIVTEGCLVSRQGTEWENAPGIWSAEQVAGWKDIVDAVHAEGGKIYCQLWHAGRVCHPETRHQKASGEPVYGPSPIAAHGGKFRFLPGVPGYVTPTEVPDPATLIELFRLGALKAKDAGFDGVEIHGANGYLVHQFLDASSNQRTDKWGGSPENRSRFAIELLKVLVDIWGPNVGAKFTPAGGYNDMGFPLDDTIATFGHLLSSIDTLGLAYVSLVRYSDYFDPEKRGTDHDVLATYAPFLKSTPLIPNGGITSGEAAEWVASGKYPAVFLGTLWMTHPDLAKRVKFGKELANDLDGPHIYGGDFDPVIGYTDYPAAEYDQ</sequence>
<dbReference type="InterPro" id="IPR001155">
    <property type="entry name" value="OxRdtase_FMN_N"/>
</dbReference>
<dbReference type="GO" id="GO:0010181">
    <property type="term" value="F:FMN binding"/>
    <property type="evidence" value="ECO:0007669"/>
    <property type="project" value="InterPro"/>
</dbReference>
<name>A0AAD2HJA2_9AGAR</name>
<keyword evidence="3" id="KW-1185">Reference proteome</keyword>
<dbReference type="EMBL" id="CAVNYO010000417">
    <property type="protein sequence ID" value="CAK5276981.1"/>
    <property type="molecule type" value="Genomic_DNA"/>
</dbReference>
<dbReference type="GO" id="GO:0016491">
    <property type="term" value="F:oxidoreductase activity"/>
    <property type="evidence" value="ECO:0007669"/>
    <property type="project" value="InterPro"/>
</dbReference>
<evidence type="ECO:0000313" key="3">
    <source>
        <dbReference type="Proteomes" id="UP001295794"/>
    </source>
</evidence>
<accession>A0AAD2HJA2</accession>
<reference evidence="2" key="1">
    <citation type="submission" date="2023-11" db="EMBL/GenBank/DDBJ databases">
        <authorList>
            <person name="De Vega J J."/>
            <person name="De Vega J J."/>
        </authorList>
    </citation>
    <scope>NUCLEOTIDE SEQUENCE</scope>
</reference>
<dbReference type="InterPro" id="IPR013785">
    <property type="entry name" value="Aldolase_TIM"/>
</dbReference>
<dbReference type="PANTHER" id="PTHR22893">
    <property type="entry name" value="NADH OXIDOREDUCTASE-RELATED"/>
    <property type="match status" value="1"/>
</dbReference>
<dbReference type="PANTHER" id="PTHR22893:SF91">
    <property type="entry name" value="NADPH DEHYDROGENASE 2-RELATED"/>
    <property type="match status" value="1"/>
</dbReference>
<gene>
    <name evidence="2" type="ORF">MYCIT1_LOCUS25718</name>
</gene>
<dbReference type="Proteomes" id="UP001295794">
    <property type="component" value="Unassembled WGS sequence"/>
</dbReference>